<dbReference type="InterPro" id="IPR001647">
    <property type="entry name" value="HTH_TetR"/>
</dbReference>
<dbReference type="KEGG" id="shh:ShL2_00604"/>
<dbReference type="GO" id="GO:0003677">
    <property type="term" value="F:DNA binding"/>
    <property type="evidence" value="ECO:0007669"/>
    <property type="project" value="UniProtKB-UniRule"/>
</dbReference>
<dbReference type="InterPro" id="IPR009057">
    <property type="entry name" value="Homeodomain-like_sf"/>
</dbReference>
<evidence type="ECO:0000313" key="7">
    <source>
        <dbReference type="Proteomes" id="UP001269271"/>
    </source>
</evidence>
<dbReference type="Gene3D" id="1.10.357.10">
    <property type="entry name" value="Tetracycline Repressor, domain 2"/>
    <property type="match status" value="1"/>
</dbReference>
<feature type="DNA-binding region" description="H-T-H motif" evidence="2">
    <location>
        <begin position="26"/>
        <end position="45"/>
    </location>
</feature>
<dbReference type="PANTHER" id="PTHR43479">
    <property type="entry name" value="ACREF/ENVCD OPERON REPRESSOR-RELATED"/>
    <property type="match status" value="1"/>
</dbReference>
<name>A0A2A1KB88_STAHA</name>
<gene>
    <name evidence="5" type="ORF">CV019_09230</name>
    <name evidence="4" type="ORF">RO950_07500</name>
</gene>
<protein>
    <submittedName>
        <fullName evidence="5">TetR/AcrR family transcriptional regulator</fullName>
    </submittedName>
</protein>
<keyword evidence="1 2" id="KW-0238">DNA-binding</keyword>
<dbReference type="Pfam" id="PF14278">
    <property type="entry name" value="TetR_C_8"/>
    <property type="match status" value="1"/>
</dbReference>
<proteinExistence type="predicted"/>
<evidence type="ECO:0000259" key="3">
    <source>
        <dbReference type="PROSITE" id="PS50977"/>
    </source>
</evidence>
<dbReference type="EMBL" id="PGWX01000346">
    <property type="protein sequence ID" value="PPJ73576.1"/>
    <property type="molecule type" value="Genomic_DNA"/>
</dbReference>
<dbReference type="Proteomes" id="UP000238153">
    <property type="component" value="Unassembled WGS sequence"/>
</dbReference>
<dbReference type="RefSeq" id="WP_033080112.1">
    <property type="nucleotide sequence ID" value="NZ_CAJCGY010000034.1"/>
</dbReference>
<evidence type="ECO:0000313" key="4">
    <source>
        <dbReference type="EMBL" id="MDT4286865.1"/>
    </source>
</evidence>
<evidence type="ECO:0000256" key="2">
    <source>
        <dbReference type="PROSITE-ProRule" id="PRU00335"/>
    </source>
</evidence>
<dbReference type="PROSITE" id="PS50977">
    <property type="entry name" value="HTH_TETR_2"/>
    <property type="match status" value="1"/>
</dbReference>
<dbReference type="PANTHER" id="PTHR43479:SF7">
    <property type="entry name" value="TETR-FAMILY TRANSCRIPTIONAL REGULATOR"/>
    <property type="match status" value="1"/>
</dbReference>
<dbReference type="InterPro" id="IPR050624">
    <property type="entry name" value="HTH-type_Tx_Regulator"/>
</dbReference>
<reference evidence="4 7" key="2">
    <citation type="submission" date="2023-08" db="EMBL/GenBank/DDBJ databases">
        <title>Genomic surveillance of Staphylococcus haemolyticus neonatal outbreak in southern France.</title>
        <authorList>
            <person name="Magnan C."/>
            <person name="Morsli M."/>
            <person name="Thiery B."/>
            <person name="Salipante F."/>
            <person name="Attar J."/>
            <person name="Massimo D.M."/>
            <person name="Ory J."/>
            <person name="Pantel A."/>
            <person name="Lavigne J.-P."/>
        </authorList>
    </citation>
    <scope>NUCLEOTIDE SEQUENCE [LARGE SCALE GENOMIC DNA]</scope>
    <source>
        <strain evidence="4 7">NSH026</strain>
    </source>
</reference>
<organism evidence="5 6">
    <name type="scientific">Staphylococcus haemolyticus</name>
    <dbReference type="NCBI Taxonomy" id="1283"/>
    <lineage>
        <taxon>Bacteria</taxon>
        <taxon>Bacillati</taxon>
        <taxon>Bacillota</taxon>
        <taxon>Bacilli</taxon>
        <taxon>Bacillales</taxon>
        <taxon>Staphylococcaceae</taxon>
        <taxon>Staphylococcus</taxon>
    </lineage>
</organism>
<dbReference type="EMBL" id="JAVSOO010000017">
    <property type="protein sequence ID" value="MDT4286865.1"/>
    <property type="molecule type" value="Genomic_DNA"/>
</dbReference>
<evidence type="ECO:0000313" key="6">
    <source>
        <dbReference type="Proteomes" id="UP000238153"/>
    </source>
</evidence>
<keyword evidence="7" id="KW-1185">Reference proteome</keyword>
<comment type="caution">
    <text evidence="5">The sequence shown here is derived from an EMBL/GenBank/DDBJ whole genome shotgun (WGS) entry which is preliminary data.</text>
</comment>
<reference evidence="5 6" key="1">
    <citation type="submission" date="2017-11" db="EMBL/GenBank/DDBJ databases">
        <authorList>
            <person name="Founou R.C."/>
            <person name="Founou L."/>
            <person name="Allam M."/>
            <person name="Ismail A."/>
            <person name="Essack S.Y."/>
        </authorList>
    </citation>
    <scope>NUCLEOTIDE SEQUENCE [LARGE SCALE GENOMIC DNA]</scope>
    <source>
        <strain evidence="5 6">G811N2B1</strain>
    </source>
</reference>
<dbReference type="InterPro" id="IPR039532">
    <property type="entry name" value="TetR_C_Firmicutes"/>
</dbReference>
<evidence type="ECO:0000256" key="1">
    <source>
        <dbReference type="ARBA" id="ARBA00023125"/>
    </source>
</evidence>
<accession>A0A2A1KB88</accession>
<dbReference type="Proteomes" id="UP001269271">
    <property type="component" value="Unassembled WGS sequence"/>
</dbReference>
<sequence length="183" mass="21782">MKQNAKYKIIKSLIDLLKIYPFENISIKMICANSNVNRSTFYDHFQDKFDLLSKIQNYHLNKYEHLLKAFSFNFDNIKKNPEKVYKFFHIILKYIYRKKAFYHAIFISHPNKELVMEYIDITKQYYTRILGENNTTIQNVPFFITYTMSGQIGVILNWLRLGCQESPDEVASALLANTLKVQR</sequence>
<dbReference type="SUPFAM" id="SSF46689">
    <property type="entry name" value="Homeodomain-like"/>
    <property type="match status" value="1"/>
</dbReference>
<feature type="domain" description="HTH tetR-type" evidence="3">
    <location>
        <begin position="3"/>
        <end position="63"/>
    </location>
</feature>
<evidence type="ECO:0000313" key="5">
    <source>
        <dbReference type="EMBL" id="PPJ73576.1"/>
    </source>
</evidence>
<dbReference type="STRING" id="1283.ShL2_00604"/>
<dbReference type="AlphaFoldDB" id="A0A2A1KB88"/>